<feature type="domain" description="OmpA-like" evidence="3">
    <location>
        <begin position="101"/>
        <end position="216"/>
    </location>
</feature>
<gene>
    <name evidence="4" type="ORF">DB32_001509</name>
</gene>
<sequence length="216" mass="23098">MIAMLVLAACGGARDAARNAAVASSDRDVDIVDVDARVAGDPCPGEAEDVDGFEDDDGCSDLDDDRDRIADADDRCPREPETYNGLDDEDGCPDHCALPLTSGPIAPQRERFFFVKDSARLGDGALDLARAVAGTLSGNPQIKRVELHGHAGREERRPVALARRRAERLRDVLVSLGIDPARVVVIAHGASEPVTAGDTPEQRALNRRVELVLPDS</sequence>
<dbReference type="KEGG" id="samy:DB32_001509"/>
<evidence type="ECO:0000313" key="5">
    <source>
        <dbReference type="Proteomes" id="UP000034883"/>
    </source>
</evidence>
<proteinExistence type="predicted"/>
<feature type="compositionally biased region" description="Acidic residues" evidence="2">
    <location>
        <begin position="46"/>
        <end position="64"/>
    </location>
</feature>
<dbReference type="InterPro" id="IPR006665">
    <property type="entry name" value="OmpA-like"/>
</dbReference>
<dbReference type="STRING" id="927083.DB32_001509"/>
<evidence type="ECO:0000256" key="1">
    <source>
        <dbReference type="PROSITE-ProRule" id="PRU00473"/>
    </source>
</evidence>
<feature type="compositionally biased region" description="Basic and acidic residues" evidence="2">
    <location>
        <begin position="65"/>
        <end position="81"/>
    </location>
</feature>
<dbReference type="CDD" id="cd07185">
    <property type="entry name" value="OmpA_C-like"/>
    <property type="match status" value="1"/>
</dbReference>
<dbReference type="Gene3D" id="3.30.1330.60">
    <property type="entry name" value="OmpA-like domain"/>
    <property type="match status" value="1"/>
</dbReference>
<evidence type="ECO:0000259" key="3">
    <source>
        <dbReference type="PROSITE" id="PS51123"/>
    </source>
</evidence>
<organism evidence="4 5">
    <name type="scientific">Sandaracinus amylolyticus</name>
    <dbReference type="NCBI Taxonomy" id="927083"/>
    <lineage>
        <taxon>Bacteria</taxon>
        <taxon>Pseudomonadati</taxon>
        <taxon>Myxococcota</taxon>
        <taxon>Polyangia</taxon>
        <taxon>Polyangiales</taxon>
        <taxon>Sandaracinaceae</taxon>
        <taxon>Sandaracinus</taxon>
    </lineage>
</organism>
<keyword evidence="1" id="KW-0472">Membrane</keyword>
<dbReference type="InterPro" id="IPR050330">
    <property type="entry name" value="Bact_OuterMem_StrucFunc"/>
</dbReference>
<evidence type="ECO:0000313" key="4">
    <source>
        <dbReference type="EMBL" id="AKF04360.1"/>
    </source>
</evidence>
<evidence type="ECO:0000256" key="2">
    <source>
        <dbReference type="SAM" id="MobiDB-lite"/>
    </source>
</evidence>
<feature type="region of interest" description="Disordered" evidence="2">
    <location>
        <begin position="40"/>
        <end position="88"/>
    </location>
</feature>
<dbReference type="PANTHER" id="PTHR30329:SF21">
    <property type="entry name" value="LIPOPROTEIN YIAD-RELATED"/>
    <property type="match status" value="1"/>
</dbReference>
<accession>A0A0F6YG59</accession>
<dbReference type="GO" id="GO:0016020">
    <property type="term" value="C:membrane"/>
    <property type="evidence" value="ECO:0007669"/>
    <property type="project" value="UniProtKB-UniRule"/>
</dbReference>
<dbReference type="EMBL" id="CP011125">
    <property type="protein sequence ID" value="AKF04360.1"/>
    <property type="molecule type" value="Genomic_DNA"/>
</dbReference>
<keyword evidence="5" id="KW-1185">Reference proteome</keyword>
<dbReference type="PROSITE" id="PS51123">
    <property type="entry name" value="OMPA_2"/>
    <property type="match status" value="1"/>
</dbReference>
<name>A0A0F6YG59_9BACT</name>
<dbReference type="PANTHER" id="PTHR30329">
    <property type="entry name" value="STATOR ELEMENT OF FLAGELLAR MOTOR COMPLEX"/>
    <property type="match status" value="1"/>
</dbReference>
<dbReference type="InterPro" id="IPR036737">
    <property type="entry name" value="OmpA-like_sf"/>
</dbReference>
<dbReference type="SUPFAM" id="SSF103088">
    <property type="entry name" value="OmpA-like"/>
    <property type="match status" value="1"/>
</dbReference>
<dbReference type="Pfam" id="PF00691">
    <property type="entry name" value="OmpA"/>
    <property type="match status" value="1"/>
</dbReference>
<reference evidence="4 5" key="1">
    <citation type="submission" date="2015-03" db="EMBL/GenBank/DDBJ databases">
        <title>Genome assembly of Sandaracinus amylolyticus DSM 53668.</title>
        <authorList>
            <person name="Sharma G."/>
            <person name="Subramanian S."/>
        </authorList>
    </citation>
    <scope>NUCLEOTIDE SEQUENCE [LARGE SCALE GENOMIC DNA]</scope>
    <source>
        <strain evidence="4 5">DSM 53668</strain>
    </source>
</reference>
<dbReference type="Proteomes" id="UP000034883">
    <property type="component" value="Chromosome"/>
</dbReference>
<protein>
    <submittedName>
        <fullName evidence="4">Calcium-binding acidic-repeat protein</fullName>
    </submittedName>
</protein>
<dbReference type="AlphaFoldDB" id="A0A0F6YG59"/>